<accession>A0A9P5XNQ7</accession>
<keyword evidence="1" id="KW-0472">Membrane</keyword>
<keyword evidence="1" id="KW-1133">Transmembrane helix</keyword>
<dbReference type="GO" id="GO:0005783">
    <property type="term" value="C:endoplasmic reticulum"/>
    <property type="evidence" value="ECO:0007669"/>
    <property type="project" value="TreeGrafter"/>
</dbReference>
<reference evidence="3" key="1">
    <citation type="submission" date="2020-11" db="EMBL/GenBank/DDBJ databases">
        <authorList>
            <consortium name="DOE Joint Genome Institute"/>
            <person name="Ahrendt S."/>
            <person name="Riley R."/>
            <person name="Andreopoulos W."/>
            <person name="Labutti K."/>
            <person name="Pangilinan J."/>
            <person name="Ruiz-Duenas F.J."/>
            <person name="Barrasa J.M."/>
            <person name="Sanchez-Garcia M."/>
            <person name="Camarero S."/>
            <person name="Miyauchi S."/>
            <person name="Serrano A."/>
            <person name="Linde D."/>
            <person name="Babiker R."/>
            <person name="Drula E."/>
            <person name="Ayuso-Fernandez I."/>
            <person name="Pacheco R."/>
            <person name="Padilla G."/>
            <person name="Ferreira P."/>
            <person name="Barriuso J."/>
            <person name="Kellner H."/>
            <person name="Castanera R."/>
            <person name="Alfaro M."/>
            <person name="Ramirez L."/>
            <person name="Pisabarro A.G."/>
            <person name="Kuo A."/>
            <person name="Tritt A."/>
            <person name="Lipzen A."/>
            <person name="He G."/>
            <person name="Yan M."/>
            <person name="Ng V."/>
            <person name="Cullen D."/>
            <person name="Martin F."/>
            <person name="Rosso M.-N."/>
            <person name="Henrissat B."/>
            <person name="Hibbett D."/>
            <person name="Martinez A.T."/>
            <person name="Grigoriev I.V."/>
        </authorList>
    </citation>
    <scope>NUCLEOTIDE SEQUENCE</scope>
    <source>
        <strain evidence="3">MF-IS2</strain>
    </source>
</reference>
<evidence type="ECO:0000313" key="3">
    <source>
        <dbReference type="EMBL" id="KAF9454892.1"/>
    </source>
</evidence>
<dbReference type="CDD" id="cd07990">
    <property type="entry name" value="LPLAT_LCLAT1-like"/>
    <property type="match status" value="1"/>
</dbReference>
<proteinExistence type="predicted"/>
<keyword evidence="1" id="KW-0812">Transmembrane</keyword>
<name>A0A9P5XNQ7_9AGAR</name>
<dbReference type="SMART" id="SM00563">
    <property type="entry name" value="PlsC"/>
    <property type="match status" value="1"/>
</dbReference>
<comment type="caution">
    <text evidence="3">The sequence shown here is derived from an EMBL/GenBank/DDBJ whole genome shotgun (WGS) entry which is preliminary data.</text>
</comment>
<evidence type="ECO:0000259" key="2">
    <source>
        <dbReference type="SMART" id="SM00563"/>
    </source>
</evidence>
<dbReference type="SUPFAM" id="SSF69593">
    <property type="entry name" value="Glycerol-3-phosphate (1)-acyltransferase"/>
    <property type="match status" value="1"/>
</dbReference>
<dbReference type="OrthoDB" id="189226at2759"/>
<evidence type="ECO:0000313" key="4">
    <source>
        <dbReference type="Proteomes" id="UP000807342"/>
    </source>
</evidence>
<dbReference type="AlphaFoldDB" id="A0A9P5XNQ7"/>
<dbReference type="GO" id="GO:0016746">
    <property type="term" value="F:acyltransferase activity"/>
    <property type="evidence" value="ECO:0007669"/>
    <property type="project" value="InterPro"/>
</dbReference>
<dbReference type="GO" id="GO:0036149">
    <property type="term" value="P:phosphatidylinositol acyl-chain remodeling"/>
    <property type="evidence" value="ECO:0007669"/>
    <property type="project" value="TreeGrafter"/>
</dbReference>
<organism evidence="3 4">
    <name type="scientific">Macrolepiota fuliginosa MF-IS2</name>
    <dbReference type="NCBI Taxonomy" id="1400762"/>
    <lineage>
        <taxon>Eukaryota</taxon>
        <taxon>Fungi</taxon>
        <taxon>Dikarya</taxon>
        <taxon>Basidiomycota</taxon>
        <taxon>Agaricomycotina</taxon>
        <taxon>Agaricomycetes</taxon>
        <taxon>Agaricomycetidae</taxon>
        <taxon>Agaricales</taxon>
        <taxon>Agaricineae</taxon>
        <taxon>Agaricaceae</taxon>
        <taxon>Macrolepiota</taxon>
    </lineage>
</organism>
<dbReference type="PANTHER" id="PTHR10983">
    <property type="entry name" value="1-ACYLGLYCEROL-3-PHOSPHATE ACYLTRANSFERASE-RELATED"/>
    <property type="match status" value="1"/>
</dbReference>
<feature type="transmembrane region" description="Helical" evidence="1">
    <location>
        <begin position="32"/>
        <end position="54"/>
    </location>
</feature>
<protein>
    <recommendedName>
        <fullName evidence="2">Phospholipid/glycerol acyltransferase domain-containing protein</fullName>
    </recommendedName>
</protein>
<keyword evidence="4" id="KW-1185">Reference proteome</keyword>
<dbReference type="Pfam" id="PF01553">
    <property type="entry name" value="Acyltransferase"/>
    <property type="match status" value="1"/>
</dbReference>
<feature type="domain" description="Phospholipid/glycerol acyltransferase" evidence="2">
    <location>
        <begin position="133"/>
        <end position="262"/>
    </location>
</feature>
<dbReference type="InterPro" id="IPR002123">
    <property type="entry name" value="Plipid/glycerol_acylTrfase"/>
</dbReference>
<sequence length="424" mass="48490">MRGLSESKRPDLYTLPISARPPALWTQTFKTIAFFVLWLLASVMINGTQFFILLPIRLLPFRSTRRLYYEGIRWTKGCFGCLLMLMCQLFAPTKLRVTFETQGPGKFSKEEIDRVVEKNTEGKVVSLNLPTKFVLTANHQIYADWWYAWCFLYFVRPNGMHRHVFITLKKSLQWVPIVGWGMQFFNFIFLARSWASDRVQLASHLASLGKEAKKENRPFCFLLYPEGTLVSKDTRPVSRKYADKMGIPDMKNMLLPRSTGLHYSLRSLAPRVPDLKLLDLTVVYPGIPPMGYGQSYYTLRSIFFSGVAPPAIHIHLRLFDVRQDVPIGDLSASVSNGDVSAKNAVEVDVPAGEKESFDGWLRDLWRQKDEAITKYYETGTLDTVPEVSTAVDIPVQLRRNREILDSFGFFVPAGIAYVLGRGRY</sequence>
<dbReference type="PANTHER" id="PTHR10983:SF16">
    <property type="entry name" value="LYSOCARDIOLIPIN ACYLTRANSFERASE 1"/>
    <property type="match status" value="1"/>
</dbReference>
<gene>
    <name evidence="3" type="ORF">P691DRAFT_799900</name>
</gene>
<dbReference type="EMBL" id="MU151051">
    <property type="protein sequence ID" value="KAF9454892.1"/>
    <property type="molecule type" value="Genomic_DNA"/>
</dbReference>
<dbReference type="Proteomes" id="UP000807342">
    <property type="component" value="Unassembled WGS sequence"/>
</dbReference>
<evidence type="ECO:0000256" key="1">
    <source>
        <dbReference type="SAM" id="Phobius"/>
    </source>
</evidence>